<dbReference type="CDD" id="cd01647">
    <property type="entry name" value="RT_LTR"/>
    <property type="match status" value="1"/>
</dbReference>
<dbReference type="InterPro" id="IPR000477">
    <property type="entry name" value="RT_dom"/>
</dbReference>
<dbReference type="GO" id="GO:0004519">
    <property type="term" value="F:endonuclease activity"/>
    <property type="evidence" value="ECO:0007669"/>
    <property type="project" value="UniProtKB-KW"/>
</dbReference>
<keyword evidence="2" id="KW-0808">Transferase</keyword>
<accession>A0AAV3P488</accession>
<dbReference type="Gene3D" id="3.10.10.10">
    <property type="entry name" value="HIV Type 1 Reverse Transcriptase, subunit A, domain 1"/>
    <property type="match status" value="1"/>
</dbReference>
<dbReference type="InterPro" id="IPR043502">
    <property type="entry name" value="DNA/RNA_pol_sf"/>
</dbReference>
<dbReference type="InterPro" id="IPR043128">
    <property type="entry name" value="Rev_trsase/Diguanyl_cyclase"/>
</dbReference>
<protein>
    <submittedName>
        <fullName evidence="11">Uncharacterized protein</fullName>
    </submittedName>
</protein>
<evidence type="ECO:0000256" key="4">
    <source>
        <dbReference type="ARBA" id="ARBA00022722"/>
    </source>
</evidence>
<dbReference type="GO" id="GO:0003964">
    <property type="term" value="F:RNA-directed DNA polymerase activity"/>
    <property type="evidence" value="ECO:0007669"/>
    <property type="project" value="UniProtKB-KW"/>
</dbReference>
<evidence type="ECO:0000256" key="1">
    <source>
        <dbReference type="ARBA" id="ARBA00022670"/>
    </source>
</evidence>
<keyword evidence="5" id="KW-0255">Endonuclease</keyword>
<comment type="caution">
    <text evidence="11">The sequence shown here is derived from an EMBL/GenBank/DDBJ whole genome shotgun (WGS) entry which is preliminary data.</text>
</comment>
<dbReference type="Gene3D" id="3.30.70.270">
    <property type="match status" value="2"/>
</dbReference>
<feature type="domain" description="Reverse transcriptase" evidence="9">
    <location>
        <begin position="165"/>
        <end position="268"/>
    </location>
</feature>
<gene>
    <name evidence="11" type="ORF">LIER_05336</name>
</gene>
<keyword evidence="7" id="KW-0695">RNA-directed DNA polymerase</keyword>
<evidence type="ECO:0000313" key="11">
    <source>
        <dbReference type="EMBL" id="GAA0145055.1"/>
    </source>
</evidence>
<evidence type="ECO:0000256" key="2">
    <source>
        <dbReference type="ARBA" id="ARBA00022679"/>
    </source>
</evidence>
<dbReference type="InterPro" id="IPR041577">
    <property type="entry name" value="RT_RNaseH_2"/>
</dbReference>
<evidence type="ECO:0000256" key="5">
    <source>
        <dbReference type="ARBA" id="ARBA00022759"/>
    </source>
</evidence>
<dbReference type="PANTHER" id="PTHR37984">
    <property type="entry name" value="PROTEIN CBG26694"/>
    <property type="match status" value="1"/>
</dbReference>
<dbReference type="SUPFAM" id="SSF56672">
    <property type="entry name" value="DNA/RNA polymerases"/>
    <property type="match status" value="1"/>
</dbReference>
<dbReference type="Pfam" id="PF17919">
    <property type="entry name" value="RT_RNaseH_2"/>
    <property type="match status" value="1"/>
</dbReference>
<dbReference type="EMBL" id="BAABME010000730">
    <property type="protein sequence ID" value="GAA0145055.1"/>
    <property type="molecule type" value="Genomic_DNA"/>
</dbReference>
<sequence length="388" mass="44249">MVVGVDWLQNHSPVQFNFQKMQLTLLVGTSKITLQAATSQADLQLIFAKKLTKWMKHSNTPATSQLFSLQSTDAQPIYAIPGCHPNIFPLLQQFLDIFTTPTELPPSRNVNHTITLKPEAVARKFPPYRHSYSQKQEIEKIIAELLNSGFIQPSQSAFASPVILVKKKDGTWRFCVDYRYLNELTVKHDFPIPIVDDLLDEFHGAIIFSKIDLRSDYYQIKMHMEDISKTAFETHQGHYEFVVMSFGLSNAPATFQSIMNHVFNIVLRKFVLVLTLLREHKLFAKPSKCTFGQSHIEYLGHIIFARGVQADPSKIEAMISWSKPNNLKSLRGFLGLTRYYRKFVQNYALPDFTKPFVIETDASGKGYGAVLLQEQKPLAYISKAWGTI</sequence>
<keyword evidence="8" id="KW-0511">Multifunctional enzyme</keyword>
<dbReference type="PANTHER" id="PTHR37984:SF5">
    <property type="entry name" value="PROTEIN NYNRIN-LIKE"/>
    <property type="match status" value="1"/>
</dbReference>
<feature type="domain" description="Reverse transcriptase/retrotransposon-derived protein RNase H-like" evidence="10">
    <location>
        <begin position="348"/>
        <end position="385"/>
    </location>
</feature>
<dbReference type="GO" id="GO:0008233">
    <property type="term" value="F:peptidase activity"/>
    <property type="evidence" value="ECO:0007669"/>
    <property type="project" value="UniProtKB-KW"/>
</dbReference>
<evidence type="ECO:0000259" key="10">
    <source>
        <dbReference type="Pfam" id="PF17919"/>
    </source>
</evidence>
<evidence type="ECO:0000256" key="7">
    <source>
        <dbReference type="ARBA" id="ARBA00022918"/>
    </source>
</evidence>
<dbReference type="Pfam" id="PF00078">
    <property type="entry name" value="RVT_1"/>
    <property type="match status" value="1"/>
</dbReference>
<dbReference type="AlphaFoldDB" id="A0AAV3P488"/>
<dbReference type="Proteomes" id="UP001454036">
    <property type="component" value="Unassembled WGS sequence"/>
</dbReference>
<keyword evidence="1" id="KW-0645">Protease</keyword>
<evidence type="ECO:0000256" key="3">
    <source>
        <dbReference type="ARBA" id="ARBA00022695"/>
    </source>
</evidence>
<keyword evidence="3" id="KW-0548">Nucleotidyltransferase</keyword>
<evidence type="ECO:0000256" key="6">
    <source>
        <dbReference type="ARBA" id="ARBA00022801"/>
    </source>
</evidence>
<keyword evidence="6" id="KW-0378">Hydrolase</keyword>
<dbReference type="FunFam" id="3.10.10.10:FF:000007">
    <property type="entry name" value="Retrovirus-related Pol polyprotein from transposon 17.6-like Protein"/>
    <property type="match status" value="1"/>
</dbReference>
<name>A0AAV3P488_LITER</name>
<reference evidence="11 12" key="1">
    <citation type="submission" date="2024-01" db="EMBL/GenBank/DDBJ databases">
        <title>The complete chloroplast genome sequence of Lithospermum erythrorhizon: insights into the phylogenetic relationship among Boraginaceae species and the maternal lineages of purple gromwells.</title>
        <authorList>
            <person name="Okada T."/>
            <person name="Watanabe K."/>
        </authorList>
    </citation>
    <scope>NUCLEOTIDE SEQUENCE [LARGE SCALE GENOMIC DNA]</scope>
</reference>
<organism evidence="11 12">
    <name type="scientific">Lithospermum erythrorhizon</name>
    <name type="common">Purple gromwell</name>
    <name type="synonym">Lithospermum officinale var. erythrorhizon</name>
    <dbReference type="NCBI Taxonomy" id="34254"/>
    <lineage>
        <taxon>Eukaryota</taxon>
        <taxon>Viridiplantae</taxon>
        <taxon>Streptophyta</taxon>
        <taxon>Embryophyta</taxon>
        <taxon>Tracheophyta</taxon>
        <taxon>Spermatophyta</taxon>
        <taxon>Magnoliopsida</taxon>
        <taxon>eudicotyledons</taxon>
        <taxon>Gunneridae</taxon>
        <taxon>Pentapetalae</taxon>
        <taxon>asterids</taxon>
        <taxon>lamiids</taxon>
        <taxon>Boraginales</taxon>
        <taxon>Boraginaceae</taxon>
        <taxon>Boraginoideae</taxon>
        <taxon>Lithospermeae</taxon>
        <taxon>Lithospermum</taxon>
    </lineage>
</organism>
<keyword evidence="12" id="KW-1185">Reference proteome</keyword>
<proteinExistence type="predicted"/>
<dbReference type="GO" id="GO:0006508">
    <property type="term" value="P:proteolysis"/>
    <property type="evidence" value="ECO:0007669"/>
    <property type="project" value="UniProtKB-KW"/>
</dbReference>
<evidence type="ECO:0000313" key="12">
    <source>
        <dbReference type="Proteomes" id="UP001454036"/>
    </source>
</evidence>
<dbReference type="InterPro" id="IPR050951">
    <property type="entry name" value="Retrovirus_Pol_polyprotein"/>
</dbReference>
<keyword evidence="4" id="KW-0540">Nuclease</keyword>
<evidence type="ECO:0000256" key="8">
    <source>
        <dbReference type="ARBA" id="ARBA00023268"/>
    </source>
</evidence>
<evidence type="ECO:0000259" key="9">
    <source>
        <dbReference type="Pfam" id="PF00078"/>
    </source>
</evidence>